<protein>
    <submittedName>
        <fullName evidence="3">Uncharacterized protein</fullName>
    </submittedName>
</protein>
<feature type="transmembrane region" description="Helical" evidence="1">
    <location>
        <begin position="42"/>
        <end position="65"/>
    </location>
</feature>
<evidence type="ECO:0000256" key="2">
    <source>
        <dbReference type="SAM" id="SignalP"/>
    </source>
</evidence>
<keyword evidence="1" id="KW-1133">Transmembrane helix</keyword>
<proteinExistence type="predicted"/>
<evidence type="ECO:0000256" key="1">
    <source>
        <dbReference type="SAM" id="Phobius"/>
    </source>
</evidence>
<dbReference type="AlphaFoldDB" id="A0A0D6PXP4"/>
<name>A0A0D6PXP4_KOMEU</name>
<comment type="caution">
    <text evidence="3">The sequence shown here is derived from an EMBL/GenBank/DDBJ whole genome shotgun (WGS) entry which is preliminary data.</text>
</comment>
<dbReference type="EMBL" id="BANI01000017">
    <property type="protein sequence ID" value="GAN95261.1"/>
    <property type="molecule type" value="Genomic_DNA"/>
</dbReference>
<keyword evidence="1" id="KW-0472">Membrane</keyword>
<gene>
    <name evidence="3" type="ORF">Geu3261_0017_027</name>
</gene>
<feature type="chain" id="PRO_5002310599" evidence="2">
    <location>
        <begin position="20"/>
        <end position="119"/>
    </location>
</feature>
<feature type="transmembrane region" description="Helical" evidence="1">
    <location>
        <begin position="77"/>
        <end position="97"/>
    </location>
</feature>
<keyword evidence="2" id="KW-0732">Signal</keyword>
<organism evidence="3 4">
    <name type="scientific">Komagataeibacter europaeus NBRC 3261</name>
    <dbReference type="NCBI Taxonomy" id="1234669"/>
    <lineage>
        <taxon>Bacteria</taxon>
        <taxon>Pseudomonadati</taxon>
        <taxon>Pseudomonadota</taxon>
        <taxon>Alphaproteobacteria</taxon>
        <taxon>Acetobacterales</taxon>
        <taxon>Acetobacteraceae</taxon>
        <taxon>Komagataeibacter</taxon>
    </lineage>
</organism>
<feature type="signal peptide" evidence="2">
    <location>
        <begin position="1"/>
        <end position="19"/>
    </location>
</feature>
<accession>A0A0D6PXP4</accession>
<keyword evidence="1" id="KW-0812">Transmembrane</keyword>
<reference evidence="3 4" key="1">
    <citation type="submission" date="2012-11" db="EMBL/GenBank/DDBJ databases">
        <title>Whole genome sequence of Gluconacetobacter europaeus NBRC3261.</title>
        <authorList>
            <person name="Azuma Y."/>
            <person name="Higashiura N."/>
            <person name="Hirakawa H."/>
            <person name="Matsushita K."/>
        </authorList>
    </citation>
    <scope>NUCLEOTIDE SEQUENCE [LARGE SCALE GENOMIC DNA]</scope>
    <source>
        <strain evidence="3 4">NBRC 3261</strain>
    </source>
</reference>
<dbReference type="Proteomes" id="UP000032675">
    <property type="component" value="Unassembled WGS sequence"/>
</dbReference>
<evidence type="ECO:0000313" key="3">
    <source>
        <dbReference type="EMBL" id="GAN95261.1"/>
    </source>
</evidence>
<sequence>MHMHSMVPVVAAMVALAVAAPAVVATVVDQDLAAGVVPAVRAVVPVAVAGAAARVVAGTVVPVAGVVARDGMVVRRLMYMTVMVTPFIPATMAIPMVGSWGAGVGVAGKAIPSCRSVTA</sequence>
<evidence type="ECO:0000313" key="4">
    <source>
        <dbReference type="Proteomes" id="UP000032675"/>
    </source>
</evidence>